<dbReference type="EMBL" id="JAUTDP010000003">
    <property type="protein sequence ID" value="KAK3400746.1"/>
    <property type="molecule type" value="Genomic_DNA"/>
</dbReference>
<organism evidence="2 3">
    <name type="scientific">Sordaria brevicollis</name>
    <dbReference type="NCBI Taxonomy" id="83679"/>
    <lineage>
        <taxon>Eukaryota</taxon>
        <taxon>Fungi</taxon>
        <taxon>Dikarya</taxon>
        <taxon>Ascomycota</taxon>
        <taxon>Pezizomycotina</taxon>
        <taxon>Sordariomycetes</taxon>
        <taxon>Sordariomycetidae</taxon>
        <taxon>Sordariales</taxon>
        <taxon>Sordariaceae</taxon>
        <taxon>Sordaria</taxon>
    </lineage>
</organism>
<sequence>MTTVMRRSKLVRSMFWLISFFPVFFFLFPAVGRRHCTEFVEESGEHLARSRHRDPPGPTRNGSIQRTGAGCRISSFSASFVPFEMRSKFEGFSGSLILLES</sequence>
<proteinExistence type="predicted"/>
<comment type="caution">
    <text evidence="2">The sequence shown here is derived from an EMBL/GenBank/DDBJ whole genome shotgun (WGS) entry which is preliminary data.</text>
</comment>
<evidence type="ECO:0000313" key="2">
    <source>
        <dbReference type="EMBL" id="KAK3400746.1"/>
    </source>
</evidence>
<evidence type="ECO:0000313" key="3">
    <source>
        <dbReference type="Proteomes" id="UP001281003"/>
    </source>
</evidence>
<feature type="region of interest" description="Disordered" evidence="1">
    <location>
        <begin position="44"/>
        <end position="65"/>
    </location>
</feature>
<keyword evidence="3" id="KW-1185">Reference proteome</keyword>
<protein>
    <submittedName>
        <fullName evidence="2">Uncharacterized protein</fullName>
    </submittedName>
</protein>
<gene>
    <name evidence="2" type="ORF">B0T20DRAFT_405185</name>
</gene>
<dbReference type="Proteomes" id="UP001281003">
    <property type="component" value="Unassembled WGS sequence"/>
</dbReference>
<reference evidence="2" key="1">
    <citation type="journal article" date="2023" name="Mol. Phylogenet. Evol.">
        <title>Genome-scale phylogeny and comparative genomics of the fungal order Sordariales.</title>
        <authorList>
            <person name="Hensen N."/>
            <person name="Bonometti L."/>
            <person name="Westerberg I."/>
            <person name="Brannstrom I.O."/>
            <person name="Guillou S."/>
            <person name="Cros-Aarteil S."/>
            <person name="Calhoun S."/>
            <person name="Haridas S."/>
            <person name="Kuo A."/>
            <person name="Mondo S."/>
            <person name="Pangilinan J."/>
            <person name="Riley R."/>
            <person name="LaButti K."/>
            <person name="Andreopoulos B."/>
            <person name="Lipzen A."/>
            <person name="Chen C."/>
            <person name="Yan M."/>
            <person name="Daum C."/>
            <person name="Ng V."/>
            <person name="Clum A."/>
            <person name="Steindorff A."/>
            <person name="Ohm R.A."/>
            <person name="Martin F."/>
            <person name="Silar P."/>
            <person name="Natvig D.O."/>
            <person name="Lalanne C."/>
            <person name="Gautier V."/>
            <person name="Ament-Velasquez S.L."/>
            <person name="Kruys A."/>
            <person name="Hutchinson M.I."/>
            <person name="Powell A.J."/>
            <person name="Barry K."/>
            <person name="Miller A.N."/>
            <person name="Grigoriev I.V."/>
            <person name="Debuchy R."/>
            <person name="Gladieux P."/>
            <person name="Hiltunen Thoren M."/>
            <person name="Johannesson H."/>
        </authorList>
    </citation>
    <scope>NUCLEOTIDE SEQUENCE</scope>
    <source>
        <strain evidence="2">FGSC 1904</strain>
    </source>
</reference>
<reference evidence="2" key="2">
    <citation type="submission" date="2023-07" db="EMBL/GenBank/DDBJ databases">
        <authorList>
            <consortium name="Lawrence Berkeley National Laboratory"/>
            <person name="Haridas S."/>
            <person name="Hensen N."/>
            <person name="Bonometti L."/>
            <person name="Westerberg I."/>
            <person name="Brannstrom I.O."/>
            <person name="Guillou S."/>
            <person name="Cros-Aarteil S."/>
            <person name="Calhoun S."/>
            <person name="Kuo A."/>
            <person name="Mondo S."/>
            <person name="Pangilinan J."/>
            <person name="Riley R."/>
            <person name="LaButti K."/>
            <person name="Andreopoulos B."/>
            <person name="Lipzen A."/>
            <person name="Chen C."/>
            <person name="Yanf M."/>
            <person name="Daum C."/>
            <person name="Ng V."/>
            <person name="Clum A."/>
            <person name="Steindorff A."/>
            <person name="Ohm R."/>
            <person name="Martin F."/>
            <person name="Silar P."/>
            <person name="Natvig D."/>
            <person name="Lalanne C."/>
            <person name="Gautier V."/>
            <person name="Ament-velasquez S.L."/>
            <person name="Kruys A."/>
            <person name="Hutchinson M.I."/>
            <person name="Powell A.J."/>
            <person name="Barry K."/>
            <person name="Miller A.N."/>
            <person name="Grigoriev I.V."/>
            <person name="Debuchy R."/>
            <person name="Gladieux P."/>
            <person name="Thoren M.H."/>
            <person name="Johannesson H."/>
        </authorList>
    </citation>
    <scope>NUCLEOTIDE SEQUENCE</scope>
    <source>
        <strain evidence="2">FGSC 1904</strain>
    </source>
</reference>
<name>A0AAE0UE09_SORBR</name>
<dbReference type="AlphaFoldDB" id="A0AAE0UE09"/>
<accession>A0AAE0UE09</accession>
<evidence type="ECO:0000256" key="1">
    <source>
        <dbReference type="SAM" id="MobiDB-lite"/>
    </source>
</evidence>